<dbReference type="OrthoDB" id="4367950at2759"/>
<feature type="region of interest" description="Disordered" evidence="2">
    <location>
        <begin position="845"/>
        <end position="890"/>
    </location>
</feature>
<proteinExistence type="predicted"/>
<feature type="compositionally biased region" description="Basic and acidic residues" evidence="2">
    <location>
        <begin position="1019"/>
        <end position="1057"/>
    </location>
</feature>
<feature type="compositionally biased region" description="Polar residues" evidence="2">
    <location>
        <begin position="702"/>
        <end position="715"/>
    </location>
</feature>
<dbReference type="InterPro" id="IPR016641">
    <property type="entry name" value="EGD2/NACA0like"/>
</dbReference>
<evidence type="ECO:0000256" key="2">
    <source>
        <dbReference type="SAM" id="MobiDB-lite"/>
    </source>
</evidence>
<feature type="compositionally biased region" description="Basic and acidic residues" evidence="2">
    <location>
        <begin position="592"/>
        <end position="605"/>
    </location>
</feature>
<feature type="region of interest" description="Disordered" evidence="2">
    <location>
        <begin position="485"/>
        <end position="614"/>
    </location>
</feature>
<reference evidence="3" key="1">
    <citation type="submission" date="2022-11" db="EMBL/GenBank/DDBJ databases">
        <authorList>
            <person name="Petersen C."/>
        </authorList>
    </citation>
    <scope>NUCLEOTIDE SEQUENCE</scope>
    <source>
        <strain evidence="3">IBT 30069</strain>
    </source>
</reference>
<organism evidence="3 4">
    <name type="scientific">Penicillium angulare</name>
    <dbReference type="NCBI Taxonomy" id="116970"/>
    <lineage>
        <taxon>Eukaryota</taxon>
        <taxon>Fungi</taxon>
        <taxon>Dikarya</taxon>
        <taxon>Ascomycota</taxon>
        <taxon>Pezizomycotina</taxon>
        <taxon>Eurotiomycetes</taxon>
        <taxon>Eurotiomycetidae</taxon>
        <taxon>Eurotiales</taxon>
        <taxon>Aspergillaceae</taxon>
        <taxon>Penicillium</taxon>
    </lineage>
</organism>
<evidence type="ECO:0000313" key="4">
    <source>
        <dbReference type="Proteomes" id="UP001149165"/>
    </source>
</evidence>
<feature type="region of interest" description="Disordered" evidence="2">
    <location>
        <begin position="1128"/>
        <end position="1203"/>
    </location>
</feature>
<feature type="region of interest" description="Disordered" evidence="2">
    <location>
        <begin position="977"/>
        <end position="1057"/>
    </location>
</feature>
<dbReference type="GO" id="GO:0005854">
    <property type="term" value="C:nascent polypeptide-associated complex"/>
    <property type="evidence" value="ECO:0007669"/>
    <property type="project" value="InterPro"/>
</dbReference>
<feature type="compositionally biased region" description="Basic and acidic residues" evidence="2">
    <location>
        <begin position="574"/>
        <end position="584"/>
    </location>
</feature>
<evidence type="ECO:0000256" key="1">
    <source>
        <dbReference type="SAM" id="Coils"/>
    </source>
</evidence>
<feature type="compositionally biased region" description="Basic and acidic residues" evidence="2">
    <location>
        <begin position="720"/>
        <end position="745"/>
    </location>
</feature>
<keyword evidence="1" id="KW-0175">Coiled coil</keyword>
<feature type="compositionally biased region" description="Basic and acidic residues" evidence="2">
    <location>
        <begin position="1176"/>
        <end position="1196"/>
    </location>
</feature>
<feature type="compositionally biased region" description="Basic residues" evidence="2">
    <location>
        <begin position="746"/>
        <end position="755"/>
    </location>
</feature>
<feature type="compositionally biased region" description="Basic and acidic residues" evidence="2">
    <location>
        <begin position="200"/>
        <end position="233"/>
    </location>
</feature>
<name>A0A9W9EVN8_9EURO</name>
<feature type="region of interest" description="Disordered" evidence="2">
    <location>
        <begin position="644"/>
        <end position="755"/>
    </location>
</feature>
<feature type="compositionally biased region" description="Basic and acidic residues" evidence="2">
    <location>
        <begin position="490"/>
        <end position="527"/>
    </location>
</feature>
<dbReference type="EMBL" id="JAPQKH010000007">
    <property type="protein sequence ID" value="KAJ5088823.1"/>
    <property type="molecule type" value="Genomic_DNA"/>
</dbReference>
<feature type="compositionally biased region" description="Basic and acidic residues" evidence="2">
    <location>
        <begin position="259"/>
        <end position="283"/>
    </location>
</feature>
<keyword evidence="4" id="KW-1185">Reference proteome</keyword>
<gene>
    <name evidence="3" type="ORF">N7456_012439</name>
</gene>
<sequence>MPEQLAQEGLELSTEENGQKLEGVEFQPIGSYFEAVIKNGNSKFRDNVEADPLDDTPDLTYGDSESDEEPGTPANLAMMSSLCATSAGIPLGKTVVGGAVVENVALILPKGREGGYVDVPVIPITTTEQGNTELLAIVGKDQEEAGNTNVPFLLMPKEDNEEEPASNQVPADFSQLMATSLISNISQTTTDAGSKAGAKKKADYKETDESLTKENDPEKEEKEETGKVAKGKLEGYVLSGDIKNLFGIKGLKGKLYKFKGPETKKEEKKADDDKDGKKGKGEKEDELPPTDDEGIEKAESKVILAANSEKPRKDGKDEKPDDKGEKKEDKDGKKDGKDKKKEKEPAREKVKINPKSLSLLGKPLGTLFPFLESDEIKNLPIESLEFTYCEEKSGHFFPPGFRLEIDVLLKDSLQWASDAFQKMFGDKRVPKKLHLSADLGKTRNWSKRPKVEDFALRGYFTEFGSQAWDILQIKELGLELTATKAASNKPSDKKVKEEEGNDGKENKDDKGEKKQSSSDPTEGKQGDESQEAQDEEAQPKSNADQTSLLQANLTSKKPQVKQDTPDAGVEEESSLEKAKEKKDDAEDEKDEKDEKNDKDGKEKKDKKDKKKQSYNYGFGFFGTVAFIKVPHANSPLDMHIRIARDFEIEKKDDKEKGDKKKDEKDKAKEKKDEKRDEGKQDTKGESGKTTIEKKARGEVEGGNNSKEATEPTTTLAVEETSAKKTKDDSEEKEPQTGAKDEDKKKAHEKKTHSDGKHKRIWKVVITCDEWKDIYGVKNVTMKKAELKWSFEQGDFKETMAFELSGEAKLGAGSFKVKGKISRGDYFVDAEVGDLTLTDIKKIHAQIQGQEVPEEKKADKKIEGEKDNTENTEKEKKKKAEEKKDEEEEAKGNELTFKKLHLNLSRKFMKDKDTTNNCLLLEGNVTFNGKSSATALLQFSTDGLTIEGGLADFNIPDTPVKIEKAQMLIFIGFNHKDKNEKDDKKSREKAAGDKNSIKDVPASEDKVSEIAEAQESVASKSEDTGSKKDSTGANIKPDKDAGKEVKKPTDQKKKPKRESEFAVLGIVKIHKVSLSVGLYTARGKDKEKRDWLAFASVDKLTLSQLVPDIKDPSFNIQLDNIALIASSEDREVKEEEDDKKDGKKEKKKDEKDGGKVIEDRGGAEEAAVVAAGTNVKDTTKAKDEGKTDKKKDGDKKDKKPAHAGVLEKVESYKYPIRKEHLNKKEPIDGLVLIIAFTPEGLEISIDMPKHFEVLLRPDVILGEFGATIHAAEGALELHSTMKLTFDDQAPIRVKGRIKGSTIAAEGELFMHPSDKWINPFKLNNKVVISRLGVGAGFNYATVCAQGPDGTIDIGQDFHAAMALKLGITKEQVILVELSEFNISKLLRLAGEMTEIKELQTLNGGEDFLVFREIKFFMSTGGLVLGIRYEKGIHVKGMMEFFGKKGEFDGQIFDGGVKIKGGLDHFKIGGLEVQSARAEDKRATMDIEMTGEKQRIFVDGRITFYALDLSIFIDAYMQERRLEAEILLSFTESIALHLRAKAEIPSTHSLEGVVMEFTAEIRPDVVGAFFKAIDEAIGVIGKLASDSIKNIEEDLQRQVDEKRGDLDQLQNELKTLKAKVNEEVLERQEKIEKEGEERRELEQKLNQLKKAVDEAKEEKRKNDSKIKKVKSDKEKIEREYENKIRNKKSEYERQIEQQRQEKERYEKEQKRLEDQKEASFGDILRSSAEADRSWKWWCTEEENKEWWWNQCRSKAWKEWEKPWWKIDRAYVTKWNLQADYALAELNVIRLKKAVDAELRHAAKKVFDTDEWKSIERELKKVGEKIEDIGEAVGHILQGKSYEAIEALQRDRDRELDAKIDTQKKLIKTSKEIEKKLKSAIEELEKNKGHITKREEELQKDIEKLKGELKTRPFEDDYRYKLQEHEAVEAQVQNIQKKLSEIQEGIDRSVEDAQRRLHVLEQDIPTVKLITVTASTDVFVTNKPLTFKVEGRWKREPVRFEVQWAPGWSVPELFDTIGHRLLDTAGNL</sequence>
<feature type="compositionally biased region" description="Polar residues" evidence="2">
    <location>
        <begin position="539"/>
        <end position="557"/>
    </location>
</feature>
<feature type="region of interest" description="Disordered" evidence="2">
    <location>
        <begin position="257"/>
        <end position="350"/>
    </location>
</feature>
<dbReference type="PANTHER" id="PTHR21713">
    <property type="entry name" value="NASCENT POLYPEPTIDE ASSOCIATED COMPLEX ALPHA SUBUNIT-RELATED"/>
    <property type="match status" value="1"/>
</dbReference>
<reference evidence="3" key="2">
    <citation type="journal article" date="2023" name="IMA Fungus">
        <title>Comparative genomic study of the Penicillium genus elucidates a diverse pangenome and 15 lateral gene transfer events.</title>
        <authorList>
            <person name="Petersen C."/>
            <person name="Sorensen T."/>
            <person name="Nielsen M.R."/>
            <person name="Sondergaard T.E."/>
            <person name="Sorensen J.L."/>
            <person name="Fitzpatrick D.A."/>
            <person name="Frisvad J.C."/>
            <person name="Nielsen K.L."/>
        </authorList>
    </citation>
    <scope>NUCLEOTIDE SEQUENCE</scope>
    <source>
        <strain evidence="3">IBT 30069</strain>
    </source>
</reference>
<feature type="compositionally biased region" description="Basic and acidic residues" evidence="2">
    <location>
        <begin position="977"/>
        <end position="1008"/>
    </location>
</feature>
<feature type="compositionally biased region" description="Acidic residues" evidence="2">
    <location>
        <begin position="284"/>
        <end position="294"/>
    </location>
</feature>
<feature type="compositionally biased region" description="Basic and acidic residues" evidence="2">
    <location>
        <begin position="644"/>
        <end position="699"/>
    </location>
</feature>
<feature type="coiled-coil region" evidence="1">
    <location>
        <begin position="1860"/>
        <end position="1942"/>
    </location>
</feature>
<feature type="region of interest" description="Disordered" evidence="2">
    <location>
        <begin position="44"/>
        <end position="74"/>
    </location>
</feature>
<dbReference type="Proteomes" id="UP001149165">
    <property type="component" value="Unassembled WGS sequence"/>
</dbReference>
<feature type="compositionally biased region" description="Basic and acidic residues" evidence="2">
    <location>
        <begin position="1128"/>
        <end position="1162"/>
    </location>
</feature>
<accession>A0A9W9EVN8</accession>
<feature type="region of interest" description="Disordered" evidence="2">
    <location>
        <begin position="1"/>
        <end position="23"/>
    </location>
</feature>
<evidence type="ECO:0000313" key="3">
    <source>
        <dbReference type="EMBL" id="KAJ5088823.1"/>
    </source>
</evidence>
<comment type="caution">
    <text evidence="3">The sequence shown here is derived from an EMBL/GenBank/DDBJ whole genome shotgun (WGS) entry which is preliminary data.</text>
</comment>
<protein>
    <submittedName>
        <fullName evidence="3">Uncharacterized protein</fullName>
    </submittedName>
</protein>
<feature type="region of interest" description="Disordered" evidence="2">
    <location>
        <begin position="187"/>
        <end position="234"/>
    </location>
</feature>
<feature type="compositionally biased region" description="Basic and acidic residues" evidence="2">
    <location>
        <begin position="852"/>
        <end position="882"/>
    </location>
</feature>
<feature type="compositionally biased region" description="Basic and acidic residues" evidence="2">
    <location>
        <begin position="309"/>
        <end position="350"/>
    </location>
</feature>
<feature type="coiled-coil region" evidence="1">
    <location>
        <begin position="1590"/>
        <end position="1720"/>
    </location>
</feature>